<reference evidence="1 2" key="1">
    <citation type="submission" date="2013-01" db="EMBL/GenBank/DDBJ databases">
        <authorList>
            <person name="Harkins D.M."/>
            <person name="Durkin A.S."/>
            <person name="Brinkac L.M."/>
            <person name="Haft D.H."/>
            <person name="Selengut J.D."/>
            <person name="Sanka R."/>
            <person name="DePew J."/>
            <person name="Purushe J."/>
            <person name="Picardeau M."/>
            <person name="Werts C."/>
            <person name="Goarant C."/>
            <person name="Vinetz J.M."/>
            <person name="Sutton G.G."/>
            <person name="Nierman W.C."/>
            <person name="Fouts D.E."/>
        </authorList>
    </citation>
    <scope>NUCLEOTIDE SEQUENCE [LARGE SCALE GENOMIC DNA]</scope>
    <source>
        <strain evidence="1 2">200701872</strain>
    </source>
</reference>
<protein>
    <submittedName>
        <fullName evidence="1">Uncharacterized protein</fullName>
    </submittedName>
</protein>
<gene>
    <name evidence="1" type="ORF">LEP1GSC124_4437</name>
</gene>
<sequence length="78" mass="8995">MSRPVLRTQVLESKSVLNSLQNLGKIEKNASFKIPGFLEFYLENSSEFVVFYLKNFTLSQKNSFLNLVYYLALQVEPA</sequence>
<name>M7AEB6_LEPIR</name>
<dbReference type="EMBL" id="AKWN02000066">
    <property type="protein sequence ID" value="EMP09179.1"/>
    <property type="molecule type" value="Genomic_DNA"/>
</dbReference>
<proteinExistence type="predicted"/>
<evidence type="ECO:0000313" key="2">
    <source>
        <dbReference type="Proteomes" id="UP000012117"/>
    </source>
</evidence>
<dbReference type="AlphaFoldDB" id="M7AEB6"/>
<accession>M7AEB6</accession>
<dbReference type="BioCyc" id="LINT1193029:G11R4-2134-MONOMER"/>
<dbReference type="Proteomes" id="UP000012117">
    <property type="component" value="Unassembled WGS sequence"/>
</dbReference>
<comment type="caution">
    <text evidence="1">The sequence shown here is derived from an EMBL/GenBank/DDBJ whole genome shotgun (WGS) entry which is preliminary data.</text>
</comment>
<evidence type="ECO:0000313" key="1">
    <source>
        <dbReference type="EMBL" id="EMP09179.1"/>
    </source>
</evidence>
<organism evidence="1 2">
    <name type="scientific">Leptospira interrogans serovar Pyrogenes str. 200701872</name>
    <dbReference type="NCBI Taxonomy" id="1193029"/>
    <lineage>
        <taxon>Bacteria</taxon>
        <taxon>Pseudomonadati</taxon>
        <taxon>Spirochaetota</taxon>
        <taxon>Spirochaetia</taxon>
        <taxon>Leptospirales</taxon>
        <taxon>Leptospiraceae</taxon>
        <taxon>Leptospira</taxon>
    </lineage>
</organism>